<dbReference type="GO" id="GO:0016301">
    <property type="term" value="F:kinase activity"/>
    <property type="evidence" value="ECO:0007669"/>
    <property type="project" value="UniProtKB-KW"/>
</dbReference>
<dbReference type="STRING" id="1166073.SAMN05192530_11254"/>
<keyword evidence="2" id="KW-0808">Transferase</keyword>
<accession>A0A1H0M3K2</accession>
<dbReference type="OrthoDB" id="9816482at2"/>
<proteinExistence type="predicted"/>
<sequence>MTTKYFTVDVALLEELGERLIGRRHIALAEIVKNSYDADATRCVVTIRSDQIVVADNGLGMTADQFERRYLRLAGQHKRQAEFSEVLRRRLTGSKGVGRLAAQFLGSQLIIETLRKDDDEKGVVATMDWTEITSGGDLKDFPVDLQVVDRRRLLVGKPFPNGATHGTRITISNLKLEFGDKELEEIGRQLWSLRSPFERLVRTNESEDPKAFRVDLDANMESAEKAFDRVIEDLTTQVWRAKIRGSVTKGRTSDLASIQLEFTDGYPPKAPEEVFRDEVRLSSLRWKSQRGGADVVSSMPLLDGVEFTIFVYKLDSRQRRSVSLADLKDYLERFGSVALFDAGFRLPYYGIDNDWLENGSDYGRRLSTSALLPSKWMVEDRYMLDLPEPRRLFGYVRISTNNEGTVARSKGAAPGEWLEVQSGRDRLVDNAAHRQLQALVRYSLDLYANRFRSRLLRVREQERDVEPAARKYSRLREVLHENRDALPDVVFERIEKEAVDAERAANTSEKLYDARTVVIAPLAAAGITALAMTHELGRETRFMDAASATLLRIADELGRPDLRKTAEDLLGSLGRLRALQNLFTPLLSAEDREGSDRLRVQAIAREVARSMEPLVPGMEMIVAVDDELYFPRAPLAAWSAILQNVLANSWNASLASDEARVLIAGFSENGREGLRISDMGIGGIDIQSQDRLFDAFERDLKVSKEYESVAIGGQGMGLAIVRMLSTNYKSIARFVTPHGGYRTTFELSWEK</sequence>
<dbReference type="Pfam" id="PF13589">
    <property type="entry name" value="HATPase_c_3"/>
    <property type="match status" value="1"/>
</dbReference>
<dbReference type="Gene3D" id="3.30.565.10">
    <property type="entry name" value="Histidine kinase-like ATPase, C-terminal domain"/>
    <property type="match status" value="2"/>
</dbReference>
<dbReference type="Proteomes" id="UP000198793">
    <property type="component" value="Unassembled WGS sequence"/>
</dbReference>
<evidence type="ECO:0000313" key="3">
    <source>
        <dbReference type="Proteomes" id="UP000198793"/>
    </source>
</evidence>
<evidence type="ECO:0000313" key="2">
    <source>
        <dbReference type="EMBL" id="SDO74965.1"/>
    </source>
</evidence>
<dbReference type="EMBL" id="FNIT01000012">
    <property type="protein sequence ID" value="SDO74965.1"/>
    <property type="molecule type" value="Genomic_DNA"/>
</dbReference>
<dbReference type="AlphaFoldDB" id="A0A1H0M3K2"/>
<gene>
    <name evidence="2" type="ORF">SAMN05192530_11254</name>
</gene>
<keyword evidence="3" id="KW-1185">Reference proteome</keyword>
<dbReference type="Pfam" id="PF02518">
    <property type="entry name" value="HATPase_c"/>
    <property type="match status" value="1"/>
</dbReference>
<dbReference type="SUPFAM" id="SSF55874">
    <property type="entry name" value="ATPase domain of HSP90 chaperone/DNA topoisomerase II/histidine kinase"/>
    <property type="match status" value="2"/>
</dbReference>
<reference evidence="2 3" key="1">
    <citation type="submission" date="2016-10" db="EMBL/GenBank/DDBJ databases">
        <authorList>
            <person name="de Groot N.N."/>
        </authorList>
    </citation>
    <scope>NUCLEOTIDE SEQUENCE [LARGE SCALE GENOMIC DNA]</scope>
    <source>
        <strain evidence="3">L7-484,KACC 16230,DSM 25025</strain>
    </source>
</reference>
<dbReference type="RefSeq" id="WP_090676545.1">
    <property type="nucleotide sequence ID" value="NZ_FNIT01000012.1"/>
</dbReference>
<protein>
    <submittedName>
        <fullName evidence="2">Signal transduction histidine kinase</fullName>
    </submittedName>
</protein>
<feature type="domain" description="Histidine kinase/HSP90-like ATPase" evidence="1">
    <location>
        <begin position="641"/>
        <end position="748"/>
    </location>
</feature>
<evidence type="ECO:0000259" key="1">
    <source>
        <dbReference type="Pfam" id="PF02518"/>
    </source>
</evidence>
<name>A0A1H0M3K2_9HYPH</name>
<dbReference type="InterPro" id="IPR036890">
    <property type="entry name" value="HATPase_C_sf"/>
</dbReference>
<keyword evidence="2" id="KW-0418">Kinase</keyword>
<organism evidence="2 3">
    <name type="scientific">Aureimonas jatrophae</name>
    <dbReference type="NCBI Taxonomy" id="1166073"/>
    <lineage>
        <taxon>Bacteria</taxon>
        <taxon>Pseudomonadati</taxon>
        <taxon>Pseudomonadota</taxon>
        <taxon>Alphaproteobacteria</taxon>
        <taxon>Hyphomicrobiales</taxon>
        <taxon>Aurantimonadaceae</taxon>
        <taxon>Aureimonas</taxon>
    </lineage>
</organism>
<dbReference type="InterPro" id="IPR003594">
    <property type="entry name" value="HATPase_dom"/>
</dbReference>